<dbReference type="Pfam" id="PF01256">
    <property type="entry name" value="Carb_kinase"/>
    <property type="match status" value="1"/>
</dbReference>
<feature type="binding site" evidence="17">
    <location>
        <position position="376"/>
    </location>
    <ligand>
        <name>(6S)-NADPHX</name>
        <dbReference type="ChEBI" id="CHEBI:64076"/>
    </ligand>
</feature>
<feature type="binding site" evidence="18">
    <location>
        <position position="69"/>
    </location>
    <ligand>
        <name>K(+)</name>
        <dbReference type="ChEBI" id="CHEBI:29103"/>
    </ligand>
</feature>
<evidence type="ECO:0000256" key="11">
    <source>
        <dbReference type="ARBA" id="ARBA00023235"/>
    </source>
</evidence>
<dbReference type="GO" id="GO:0052856">
    <property type="term" value="F:NAD(P)HX epimerase activity"/>
    <property type="evidence" value="ECO:0007669"/>
    <property type="project" value="UniProtKB-UniRule"/>
</dbReference>
<evidence type="ECO:0000256" key="4">
    <source>
        <dbReference type="ARBA" id="ARBA00009524"/>
    </source>
</evidence>
<dbReference type="InterPro" id="IPR004443">
    <property type="entry name" value="YjeF_N_dom"/>
</dbReference>
<evidence type="ECO:0000256" key="12">
    <source>
        <dbReference type="ARBA" id="ARBA00023239"/>
    </source>
</evidence>
<evidence type="ECO:0000256" key="16">
    <source>
        <dbReference type="ARBA" id="ARBA00049209"/>
    </source>
</evidence>
<dbReference type="GO" id="GO:0110051">
    <property type="term" value="P:metabolite repair"/>
    <property type="evidence" value="ECO:0007669"/>
    <property type="project" value="TreeGrafter"/>
</dbReference>
<dbReference type="NCBIfam" id="TIGR00196">
    <property type="entry name" value="yjeF_cterm"/>
    <property type="match status" value="1"/>
</dbReference>
<comment type="similarity">
    <text evidence="4 19">In the C-terminal section; belongs to the NnrD/CARKD family.</text>
</comment>
<keyword evidence="13" id="KW-0511">Multifunctional enzyme</keyword>
<keyword evidence="8 17" id="KW-0521">NADP</keyword>
<evidence type="ECO:0000256" key="7">
    <source>
        <dbReference type="ARBA" id="ARBA00022840"/>
    </source>
</evidence>
<evidence type="ECO:0000256" key="5">
    <source>
        <dbReference type="ARBA" id="ARBA00022723"/>
    </source>
</evidence>
<comment type="catalytic activity">
    <reaction evidence="1 18 19">
        <text>(6R)-NADHX = (6S)-NADHX</text>
        <dbReference type="Rhea" id="RHEA:32215"/>
        <dbReference type="ChEBI" id="CHEBI:64074"/>
        <dbReference type="ChEBI" id="CHEBI:64075"/>
        <dbReference type="EC" id="5.1.99.6"/>
    </reaction>
</comment>
<dbReference type="CDD" id="cd01171">
    <property type="entry name" value="YXKO-related"/>
    <property type="match status" value="1"/>
</dbReference>
<dbReference type="InterPro" id="IPR030677">
    <property type="entry name" value="Nnr"/>
</dbReference>
<feature type="binding site" evidence="17">
    <location>
        <position position="441"/>
    </location>
    <ligand>
        <name>AMP</name>
        <dbReference type="ChEBI" id="CHEBI:456215"/>
    </ligand>
</feature>
<evidence type="ECO:0000256" key="14">
    <source>
        <dbReference type="ARBA" id="ARBA00025153"/>
    </source>
</evidence>
<comment type="similarity">
    <text evidence="3 19">In the N-terminal section; belongs to the NnrE/AIBP family.</text>
</comment>
<dbReference type="AlphaFoldDB" id="A0A1H7U3T3"/>
<dbReference type="GO" id="GO:0052855">
    <property type="term" value="F:ADP-dependent NAD(P)H-hydrate dehydratase activity"/>
    <property type="evidence" value="ECO:0007669"/>
    <property type="project" value="UniProtKB-UniRule"/>
</dbReference>
<keyword evidence="11 18" id="KW-0413">Isomerase</keyword>
<dbReference type="HAMAP" id="MF_01966">
    <property type="entry name" value="NADHX_epimerase"/>
    <property type="match status" value="1"/>
</dbReference>
<evidence type="ECO:0000256" key="2">
    <source>
        <dbReference type="ARBA" id="ARBA00000909"/>
    </source>
</evidence>
<feature type="binding site" evidence="17">
    <location>
        <position position="328"/>
    </location>
    <ligand>
        <name>(6S)-NADPHX</name>
        <dbReference type="ChEBI" id="CHEBI:64076"/>
    </ligand>
</feature>
<comment type="function">
    <text evidence="14 19">Bifunctional enzyme that catalyzes the epimerization of the S- and R-forms of NAD(P)HX and the dehydration of the S-form of NAD(P)HX at the expense of ADP, which is converted to AMP. This allows the repair of both epimers of NAD(P)HX, a damaged form of NAD(P)H that is a result of enzymatic or heat-dependent hydration.</text>
</comment>
<comment type="cofactor">
    <cofactor evidence="17">
        <name>Mg(2+)</name>
        <dbReference type="ChEBI" id="CHEBI:18420"/>
    </cofactor>
</comment>
<keyword evidence="9 18" id="KW-0630">Potassium</keyword>
<keyword evidence="23" id="KW-1185">Reference proteome</keyword>
<evidence type="ECO:0000256" key="9">
    <source>
        <dbReference type="ARBA" id="ARBA00022958"/>
    </source>
</evidence>
<feature type="binding site" evidence="18">
    <location>
        <position position="132"/>
    </location>
    <ligand>
        <name>K(+)</name>
        <dbReference type="ChEBI" id="CHEBI:29103"/>
    </ligand>
</feature>
<feature type="domain" description="YjeF C-terminal" evidence="20">
    <location>
        <begin position="232"/>
        <end position="501"/>
    </location>
</feature>
<dbReference type="Gene3D" id="3.40.1190.20">
    <property type="match status" value="1"/>
</dbReference>
<dbReference type="PROSITE" id="PS51385">
    <property type="entry name" value="YJEF_N"/>
    <property type="match status" value="1"/>
</dbReference>
<evidence type="ECO:0000259" key="20">
    <source>
        <dbReference type="PROSITE" id="PS51383"/>
    </source>
</evidence>
<dbReference type="PIRSF" id="PIRSF017184">
    <property type="entry name" value="Nnr"/>
    <property type="match status" value="1"/>
</dbReference>
<evidence type="ECO:0000256" key="8">
    <source>
        <dbReference type="ARBA" id="ARBA00022857"/>
    </source>
</evidence>
<reference evidence="23" key="1">
    <citation type="submission" date="2016-10" db="EMBL/GenBank/DDBJ databases">
        <authorList>
            <person name="Varghese N."/>
            <person name="Submissions S."/>
        </authorList>
    </citation>
    <scope>NUCLEOTIDE SEQUENCE [LARGE SCALE GENOMIC DNA]</scope>
    <source>
        <strain evidence="23">CGMCC 1.9150</strain>
    </source>
</reference>
<dbReference type="RefSeq" id="WP_089714842.1">
    <property type="nucleotide sequence ID" value="NZ_FOBC01000019.1"/>
</dbReference>
<evidence type="ECO:0000256" key="15">
    <source>
        <dbReference type="ARBA" id="ARBA00048238"/>
    </source>
</evidence>
<comment type="subunit">
    <text evidence="17">Homotetramer.</text>
</comment>
<dbReference type="HAMAP" id="MF_01965">
    <property type="entry name" value="NADHX_dehydratase"/>
    <property type="match status" value="1"/>
</dbReference>
<accession>A0A1H7U3T3</accession>
<dbReference type="PANTHER" id="PTHR12592:SF0">
    <property type="entry name" value="ATP-DEPENDENT (S)-NAD(P)H-HYDRATE DEHYDRATASE"/>
    <property type="match status" value="1"/>
</dbReference>
<comment type="function">
    <text evidence="18">Catalyzes the epimerization of the S- and R-forms of NAD(P)HX, a damaged form of NAD(P)H that is a result of enzymatic or heat-dependent hydration. This is a prerequisite for the S-specific NAD(P)H-hydrate dehydratase to allow the repair of both epimers of NAD(P)HX.</text>
</comment>
<keyword evidence="12 17" id="KW-0456">Lyase</keyword>
<evidence type="ECO:0000256" key="6">
    <source>
        <dbReference type="ARBA" id="ARBA00022741"/>
    </source>
</evidence>
<evidence type="ECO:0000256" key="1">
    <source>
        <dbReference type="ARBA" id="ARBA00000013"/>
    </source>
</evidence>
<feature type="binding site" evidence="17">
    <location>
        <position position="442"/>
    </location>
    <ligand>
        <name>(6S)-NADPHX</name>
        <dbReference type="ChEBI" id="CHEBI:64076"/>
    </ligand>
</feature>
<comment type="caution">
    <text evidence="18">Lacks conserved residue(s) required for the propagation of feature annotation.</text>
</comment>
<evidence type="ECO:0000259" key="21">
    <source>
        <dbReference type="PROSITE" id="PS51385"/>
    </source>
</evidence>
<dbReference type="Gene3D" id="3.40.50.10260">
    <property type="entry name" value="YjeF N-terminal domain"/>
    <property type="match status" value="1"/>
</dbReference>
<evidence type="ECO:0000256" key="13">
    <source>
        <dbReference type="ARBA" id="ARBA00023268"/>
    </source>
</evidence>
<dbReference type="NCBIfam" id="TIGR00197">
    <property type="entry name" value="yjeF_nterm"/>
    <property type="match status" value="1"/>
</dbReference>
<evidence type="ECO:0000313" key="22">
    <source>
        <dbReference type="EMBL" id="SEL91429.1"/>
    </source>
</evidence>
<comment type="catalytic activity">
    <reaction evidence="2 18 19">
        <text>(6R)-NADPHX = (6S)-NADPHX</text>
        <dbReference type="Rhea" id="RHEA:32227"/>
        <dbReference type="ChEBI" id="CHEBI:64076"/>
        <dbReference type="ChEBI" id="CHEBI:64077"/>
        <dbReference type="EC" id="5.1.99.6"/>
    </reaction>
</comment>
<comment type="catalytic activity">
    <reaction evidence="15 17 19">
        <text>(6S)-NADHX + ADP = AMP + phosphate + NADH + H(+)</text>
        <dbReference type="Rhea" id="RHEA:32223"/>
        <dbReference type="ChEBI" id="CHEBI:15378"/>
        <dbReference type="ChEBI" id="CHEBI:43474"/>
        <dbReference type="ChEBI" id="CHEBI:57945"/>
        <dbReference type="ChEBI" id="CHEBI:64074"/>
        <dbReference type="ChEBI" id="CHEBI:456215"/>
        <dbReference type="ChEBI" id="CHEBI:456216"/>
        <dbReference type="EC" id="4.2.1.136"/>
    </reaction>
</comment>
<dbReference type="PROSITE" id="PS51383">
    <property type="entry name" value="YJEF_C_3"/>
    <property type="match status" value="1"/>
</dbReference>
<dbReference type="SUPFAM" id="SSF64153">
    <property type="entry name" value="YjeF N-terminal domain-like"/>
    <property type="match status" value="1"/>
</dbReference>
<sequence>MSREANLPETYCRPLYRADQVRELDKRTIAAGIEGFALMQRAAAAAWQSLKARWPEIRSLSVLCGGGNNGGDGHVLAALAAAEGLAVQRILLKPLEELSGDARHAADMATAAGVGAEPWRSDIRLVGALVVDALLGTGLGGEVRGEAREAIEAINASGLPILSIDIPSGLHADTGAVLGVAVKATRTVTFIGDKLGLHTGAAPARVGEVDFRALGVDADAETDLVPAARLLDAGMIAAWLPPRARSAHKGDFGHALVLGGAPGFGGAALLAAEACARLGAGKVSLATAPEHVTASLVRRPEVMVHGMRGAGDLGELPEQADVLVVGPGLGQGSWGQGMLQAALATDKPLVVDADALNLLATRFTGQRRENWVLTPHPGEAARLLDLSAGEIESDRPAAALALQQRYGGVVVLKGAGSLVAGPEGLAVCPYGNPGMASGGMGDALSGILGALLAQGLLLETAVRLGVLVHALAADIAAEQGGERGLLAGDLAFCARTLVNPTMGVDDAAATR</sequence>
<evidence type="ECO:0000256" key="18">
    <source>
        <dbReference type="HAMAP-Rule" id="MF_01966"/>
    </source>
</evidence>
<dbReference type="STRING" id="650850.SAMN04488129_11942"/>
<dbReference type="InterPro" id="IPR036652">
    <property type="entry name" value="YjeF_N_dom_sf"/>
</dbReference>
<dbReference type="EC" id="4.2.1.136" evidence="19"/>
<protein>
    <recommendedName>
        <fullName evidence="19">Bifunctional NAD(P)H-hydrate repair enzyme</fullName>
    </recommendedName>
    <alternativeName>
        <fullName evidence="19">Nicotinamide nucleotide repair protein</fullName>
    </alternativeName>
    <domain>
        <recommendedName>
            <fullName evidence="19">ADP-dependent (S)-NAD(P)H-hydrate dehydratase</fullName>
            <ecNumber evidence="19">4.2.1.136</ecNumber>
        </recommendedName>
        <alternativeName>
            <fullName evidence="19">ADP-dependent NAD(P)HX dehydratase</fullName>
        </alternativeName>
    </domain>
    <domain>
        <recommendedName>
            <fullName evidence="19">NAD(P)H-hydrate epimerase</fullName>
            <ecNumber evidence="19">5.1.99.6</ecNumber>
        </recommendedName>
    </domain>
</protein>
<feature type="binding site" evidence="18">
    <location>
        <begin position="68"/>
        <end position="72"/>
    </location>
    <ligand>
        <name>(6S)-NADPHX</name>
        <dbReference type="ChEBI" id="CHEBI:64076"/>
    </ligand>
</feature>
<evidence type="ECO:0000313" key="23">
    <source>
        <dbReference type="Proteomes" id="UP000198807"/>
    </source>
</evidence>
<dbReference type="EC" id="5.1.99.6" evidence="19"/>
<dbReference type="InterPro" id="IPR029056">
    <property type="entry name" value="Ribokinase-like"/>
</dbReference>
<feature type="binding site" evidence="17">
    <location>
        <position position="267"/>
    </location>
    <ligand>
        <name>(6S)-NADPHX</name>
        <dbReference type="ChEBI" id="CHEBI:64076"/>
    </ligand>
</feature>
<feature type="binding site" evidence="18">
    <location>
        <position position="165"/>
    </location>
    <ligand>
        <name>(6S)-NADPHX</name>
        <dbReference type="ChEBI" id="CHEBI:64076"/>
    </ligand>
</feature>
<dbReference type="OrthoDB" id="9806925at2"/>
<dbReference type="InterPro" id="IPR000631">
    <property type="entry name" value="CARKD"/>
</dbReference>
<comment type="function">
    <text evidence="17">Catalyzes the dehydration of the S-form of NAD(P)HX at the expense of ADP, which is converted to AMP. Together with NAD(P)HX epimerase, which catalyzes the epimerization of the S- and R-forms, the enzyme allows the repair of both epimers of NAD(P)HX, a damaged form of NAD(P)H that is a result of enzymatic or heat-dependent hydration.</text>
</comment>
<keyword evidence="5 18" id="KW-0479">Metal-binding</keyword>
<proteinExistence type="inferred from homology"/>
<evidence type="ECO:0000256" key="17">
    <source>
        <dbReference type="HAMAP-Rule" id="MF_01965"/>
    </source>
</evidence>
<keyword evidence="6 17" id="KW-0547">Nucleotide-binding</keyword>
<evidence type="ECO:0000256" key="19">
    <source>
        <dbReference type="PIRNR" id="PIRNR017184"/>
    </source>
</evidence>
<organism evidence="22 23">
    <name type="scientific">Halomonas daqiaonensis</name>
    <dbReference type="NCBI Taxonomy" id="650850"/>
    <lineage>
        <taxon>Bacteria</taxon>
        <taxon>Pseudomonadati</taxon>
        <taxon>Pseudomonadota</taxon>
        <taxon>Gammaproteobacteria</taxon>
        <taxon>Oceanospirillales</taxon>
        <taxon>Halomonadaceae</taxon>
        <taxon>Halomonas</taxon>
    </lineage>
</organism>
<evidence type="ECO:0000256" key="10">
    <source>
        <dbReference type="ARBA" id="ARBA00023027"/>
    </source>
</evidence>
<dbReference type="SUPFAM" id="SSF53613">
    <property type="entry name" value="Ribokinase-like"/>
    <property type="match status" value="1"/>
</dbReference>
<evidence type="ECO:0000256" key="3">
    <source>
        <dbReference type="ARBA" id="ARBA00006001"/>
    </source>
</evidence>
<gene>
    <name evidence="17" type="primary">nnrD</name>
    <name evidence="18" type="synonym">nnrE</name>
    <name evidence="22" type="ORF">SAMN04488129_11942</name>
</gene>
<dbReference type="GO" id="GO:0005524">
    <property type="term" value="F:ATP binding"/>
    <property type="evidence" value="ECO:0007669"/>
    <property type="project" value="UniProtKB-UniRule"/>
</dbReference>
<comment type="catalytic activity">
    <reaction evidence="16 17 19">
        <text>(6S)-NADPHX + ADP = AMP + phosphate + NADPH + H(+)</text>
        <dbReference type="Rhea" id="RHEA:32235"/>
        <dbReference type="ChEBI" id="CHEBI:15378"/>
        <dbReference type="ChEBI" id="CHEBI:43474"/>
        <dbReference type="ChEBI" id="CHEBI:57783"/>
        <dbReference type="ChEBI" id="CHEBI:64076"/>
        <dbReference type="ChEBI" id="CHEBI:456215"/>
        <dbReference type="ChEBI" id="CHEBI:456216"/>
        <dbReference type="EC" id="4.2.1.136"/>
    </reaction>
</comment>
<comment type="similarity">
    <text evidence="18">Belongs to the NnrE/AIBP family.</text>
</comment>
<comment type="cofactor">
    <cofactor evidence="18 19">
        <name>K(+)</name>
        <dbReference type="ChEBI" id="CHEBI:29103"/>
    </cofactor>
    <text evidence="18 19">Binds 1 potassium ion per subunit.</text>
</comment>
<comment type="similarity">
    <text evidence="17">Belongs to the NnrD/CARKD family.</text>
</comment>
<feature type="domain" description="YjeF N-terminal" evidence="21">
    <location>
        <begin position="21"/>
        <end position="222"/>
    </location>
</feature>
<keyword evidence="7 17" id="KW-0067">ATP-binding</keyword>
<keyword evidence="10 17" id="KW-0520">NAD</keyword>
<dbReference type="PANTHER" id="PTHR12592">
    <property type="entry name" value="ATP-DEPENDENT (S)-NAD(P)H-HYDRATE DEHYDRATASE FAMILY MEMBER"/>
    <property type="match status" value="1"/>
</dbReference>
<dbReference type="GO" id="GO:0046872">
    <property type="term" value="F:metal ion binding"/>
    <property type="evidence" value="ECO:0007669"/>
    <property type="project" value="UniProtKB-UniRule"/>
</dbReference>
<feature type="binding site" evidence="18">
    <location>
        <position position="168"/>
    </location>
    <ligand>
        <name>K(+)</name>
        <dbReference type="ChEBI" id="CHEBI:29103"/>
    </ligand>
</feature>
<dbReference type="Pfam" id="PF03853">
    <property type="entry name" value="YjeF_N"/>
    <property type="match status" value="1"/>
</dbReference>
<name>A0A1H7U3T3_9GAMM</name>
<dbReference type="Proteomes" id="UP000198807">
    <property type="component" value="Unassembled WGS sequence"/>
</dbReference>
<feature type="binding site" evidence="17">
    <location>
        <begin position="413"/>
        <end position="417"/>
    </location>
    <ligand>
        <name>AMP</name>
        <dbReference type="ChEBI" id="CHEBI:456215"/>
    </ligand>
</feature>
<dbReference type="EMBL" id="FOBC01000019">
    <property type="protein sequence ID" value="SEL91429.1"/>
    <property type="molecule type" value="Genomic_DNA"/>
</dbReference>
<dbReference type="GO" id="GO:0046496">
    <property type="term" value="P:nicotinamide nucleotide metabolic process"/>
    <property type="evidence" value="ECO:0007669"/>
    <property type="project" value="UniProtKB-UniRule"/>
</dbReference>
<feature type="binding site" evidence="18">
    <location>
        <begin position="136"/>
        <end position="142"/>
    </location>
    <ligand>
        <name>(6S)-NADPHX</name>
        <dbReference type="ChEBI" id="CHEBI:64076"/>
    </ligand>
</feature>